<dbReference type="AlphaFoldDB" id="A0A1C6VVI7"/>
<dbReference type="Proteomes" id="UP000199343">
    <property type="component" value="Unassembled WGS sequence"/>
</dbReference>
<sequence length="61" mass="6486">MTDISTVVDPGTTPPTPLSVPAEPTERARALTPGVVARQREIGSMMVPRRYTGPRVGGAKR</sequence>
<feature type="compositionally biased region" description="Low complexity" evidence="1">
    <location>
        <begin position="1"/>
        <end position="11"/>
    </location>
</feature>
<evidence type="ECO:0000256" key="1">
    <source>
        <dbReference type="SAM" id="MobiDB-lite"/>
    </source>
</evidence>
<reference evidence="2 3" key="1">
    <citation type="submission" date="2016-06" db="EMBL/GenBank/DDBJ databases">
        <authorList>
            <person name="Kjaerup R.B."/>
            <person name="Dalgaard T.S."/>
            <person name="Juul-Madsen H.R."/>
        </authorList>
    </citation>
    <scope>NUCLEOTIDE SEQUENCE [LARGE SCALE GENOMIC DNA]</scope>
    <source>
        <strain evidence="2 3">DSM 43363</strain>
    </source>
</reference>
<dbReference type="STRING" id="47871.GA0070608_4265"/>
<name>A0A1C6VVI7_9ACTN</name>
<evidence type="ECO:0000313" key="2">
    <source>
        <dbReference type="EMBL" id="SCL70207.1"/>
    </source>
</evidence>
<feature type="region of interest" description="Disordered" evidence="1">
    <location>
        <begin position="1"/>
        <end position="61"/>
    </location>
</feature>
<evidence type="ECO:0000313" key="3">
    <source>
        <dbReference type="Proteomes" id="UP000199343"/>
    </source>
</evidence>
<gene>
    <name evidence="2" type="ORF">GA0070608_4265</name>
</gene>
<protein>
    <submittedName>
        <fullName evidence="2">Uncharacterized protein</fullName>
    </submittedName>
</protein>
<proteinExistence type="predicted"/>
<dbReference type="EMBL" id="FMIC01000002">
    <property type="protein sequence ID" value="SCL70207.1"/>
    <property type="molecule type" value="Genomic_DNA"/>
</dbReference>
<accession>A0A1C6VVI7</accession>
<organism evidence="2 3">
    <name type="scientific">Micromonospora peucetia</name>
    <dbReference type="NCBI Taxonomy" id="47871"/>
    <lineage>
        <taxon>Bacteria</taxon>
        <taxon>Bacillati</taxon>
        <taxon>Actinomycetota</taxon>
        <taxon>Actinomycetes</taxon>
        <taxon>Micromonosporales</taxon>
        <taxon>Micromonosporaceae</taxon>
        <taxon>Micromonospora</taxon>
    </lineage>
</organism>